<dbReference type="Pfam" id="PF25182">
    <property type="entry name" value="NonGDSL"/>
    <property type="match status" value="1"/>
</dbReference>
<gene>
    <name evidence="1" type="ORF">H7965_01275</name>
</gene>
<dbReference type="InterPro" id="IPR057572">
    <property type="entry name" value="NonGDSL"/>
</dbReference>
<organism evidence="1 2">
    <name type="scientific">Siccirubricoccus deserti</name>
    <dbReference type="NCBI Taxonomy" id="2013562"/>
    <lineage>
        <taxon>Bacteria</taxon>
        <taxon>Pseudomonadati</taxon>
        <taxon>Pseudomonadota</taxon>
        <taxon>Alphaproteobacteria</taxon>
        <taxon>Acetobacterales</taxon>
        <taxon>Roseomonadaceae</taxon>
        <taxon>Siccirubricoccus</taxon>
    </lineage>
</organism>
<dbReference type="AlphaFoldDB" id="A0A9X0QUE8"/>
<dbReference type="RefSeq" id="WP_186768700.1">
    <property type="nucleotide sequence ID" value="NZ_JACOMF010000001.1"/>
</dbReference>
<name>A0A9X0QUE8_9PROT</name>
<dbReference type="Gene3D" id="3.40.50.1110">
    <property type="entry name" value="SGNH hydrolase"/>
    <property type="match status" value="1"/>
</dbReference>
<keyword evidence="2" id="KW-1185">Reference proteome</keyword>
<accession>A0A9X0QUE8</accession>
<dbReference type="Proteomes" id="UP000600101">
    <property type="component" value="Unassembled WGS sequence"/>
</dbReference>
<dbReference type="GO" id="GO:0004622">
    <property type="term" value="F:phosphatidylcholine lysophospholipase activity"/>
    <property type="evidence" value="ECO:0007669"/>
    <property type="project" value="TreeGrafter"/>
</dbReference>
<protein>
    <submittedName>
        <fullName evidence="1">SGNH/GDSL hydrolase family protein</fullName>
    </submittedName>
</protein>
<evidence type="ECO:0000313" key="1">
    <source>
        <dbReference type="EMBL" id="MBC4013939.1"/>
    </source>
</evidence>
<reference evidence="1" key="1">
    <citation type="submission" date="2020-08" db="EMBL/GenBank/DDBJ databases">
        <authorList>
            <person name="Hu Y."/>
            <person name="Nguyen S.V."/>
            <person name="Li F."/>
            <person name="Fanning S."/>
        </authorList>
    </citation>
    <scope>NUCLEOTIDE SEQUENCE</scope>
    <source>
        <strain evidence="1">SYSU D8009</strain>
    </source>
</reference>
<dbReference type="PANTHER" id="PTHR30383:SF5">
    <property type="entry name" value="SGNH HYDROLASE-TYPE ESTERASE DOMAIN-CONTAINING PROTEIN"/>
    <property type="match status" value="1"/>
</dbReference>
<keyword evidence="1" id="KW-0378">Hydrolase</keyword>
<dbReference type="EMBL" id="JACOMF010000001">
    <property type="protein sequence ID" value="MBC4013939.1"/>
    <property type="molecule type" value="Genomic_DNA"/>
</dbReference>
<dbReference type="SUPFAM" id="SSF52266">
    <property type="entry name" value="SGNH hydrolase"/>
    <property type="match status" value="1"/>
</dbReference>
<dbReference type="PANTHER" id="PTHR30383">
    <property type="entry name" value="THIOESTERASE 1/PROTEASE 1/LYSOPHOSPHOLIPASE L1"/>
    <property type="match status" value="1"/>
</dbReference>
<evidence type="ECO:0000313" key="2">
    <source>
        <dbReference type="Proteomes" id="UP000600101"/>
    </source>
</evidence>
<sequence>MLPRARAAVQAGRPLTIVAFGSSSTEGAGASDDAMTYPAQLQARLRQALPGLRVRILNRGKGGQEVGEMLARLDADVLAERPAIVIWQAGANAVLRGMAPESFSAAMAHGIARVRAAGAEVVLMDSQRAPRILSAPHYSRFDSALHDLALHARAPLFSRAALMRAWEEAGTPNAEMLSPDGLHHNDRGYACVAAALSRAMQDAVGPALIAHR</sequence>
<dbReference type="InterPro" id="IPR036514">
    <property type="entry name" value="SGNH_hydro_sf"/>
</dbReference>
<proteinExistence type="predicted"/>
<dbReference type="InterPro" id="IPR051532">
    <property type="entry name" value="Ester_Hydrolysis_Enzymes"/>
</dbReference>
<comment type="caution">
    <text evidence="1">The sequence shown here is derived from an EMBL/GenBank/DDBJ whole genome shotgun (WGS) entry which is preliminary data.</text>
</comment>